<gene>
    <name evidence="3" type="ORF">H4N64_19150</name>
</gene>
<dbReference type="InterPro" id="IPR000794">
    <property type="entry name" value="Beta-ketoacyl_synthase"/>
</dbReference>
<dbReference type="Pfam" id="PF00109">
    <property type="entry name" value="ketoacyl-synt"/>
    <property type="match status" value="1"/>
</dbReference>
<dbReference type="InterPro" id="IPR014030">
    <property type="entry name" value="Ketoacyl_synth_N"/>
</dbReference>
<name>A0A7X1MAF9_9ACTN</name>
<evidence type="ECO:0000259" key="2">
    <source>
        <dbReference type="Pfam" id="PF00109"/>
    </source>
</evidence>
<evidence type="ECO:0000313" key="3">
    <source>
        <dbReference type="EMBL" id="MBC2903698.1"/>
    </source>
</evidence>
<dbReference type="PANTHER" id="PTHR11712">
    <property type="entry name" value="POLYKETIDE SYNTHASE-RELATED"/>
    <property type="match status" value="1"/>
</dbReference>
<feature type="domain" description="Beta-ketoacyl synthase-like N-terminal" evidence="2">
    <location>
        <begin position="48"/>
        <end position="183"/>
    </location>
</feature>
<protein>
    <recommendedName>
        <fullName evidence="2">Beta-ketoacyl synthase-like N-terminal domain-containing protein</fullName>
    </recommendedName>
</protein>
<evidence type="ECO:0000313" key="4">
    <source>
        <dbReference type="Proteomes" id="UP000584670"/>
    </source>
</evidence>
<dbReference type="GO" id="GO:0006633">
    <property type="term" value="P:fatty acid biosynthetic process"/>
    <property type="evidence" value="ECO:0007669"/>
    <property type="project" value="TreeGrafter"/>
</dbReference>
<dbReference type="Proteomes" id="UP000584670">
    <property type="component" value="Unassembled WGS sequence"/>
</dbReference>
<dbReference type="AlphaFoldDB" id="A0A7X1MAF9"/>
<dbReference type="GO" id="GO:0004315">
    <property type="term" value="F:3-oxoacyl-[acyl-carrier-protein] synthase activity"/>
    <property type="evidence" value="ECO:0007669"/>
    <property type="project" value="TreeGrafter"/>
</dbReference>
<dbReference type="RefSeq" id="WP_186283581.1">
    <property type="nucleotide sequence ID" value="NZ_JACMSF010000019.1"/>
</dbReference>
<dbReference type="Gene3D" id="3.40.47.10">
    <property type="match status" value="1"/>
</dbReference>
<dbReference type="EMBL" id="JACMSF010000019">
    <property type="protein sequence ID" value="MBC2903698.1"/>
    <property type="molecule type" value="Genomic_DNA"/>
</dbReference>
<keyword evidence="1" id="KW-0808">Transferase</keyword>
<comment type="caution">
    <text evidence="3">The sequence shown here is derived from an EMBL/GenBank/DDBJ whole genome shotgun (WGS) entry which is preliminary data.</text>
</comment>
<reference evidence="3 4" key="1">
    <citation type="submission" date="2020-08" db="EMBL/GenBank/DDBJ databases">
        <title>Streptomyces sp. PSKA01 genome sequencing and assembly.</title>
        <authorList>
            <person name="Mandal S."/>
            <person name="Maiti P.K."/>
            <person name="Das P."/>
        </authorList>
    </citation>
    <scope>NUCLEOTIDE SEQUENCE [LARGE SCALE GENOMIC DNA]</scope>
    <source>
        <strain evidence="3 4">PSKA01</strain>
    </source>
</reference>
<dbReference type="SUPFAM" id="SSF53901">
    <property type="entry name" value="Thiolase-like"/>
    <property type="match status" value="1"/>
</dbReference>
<sequence length="344" mass="35040">MTYDDDDGVLVTGTGFALSGVDRAADLWTCPSARFKEPFEPADRLGGRRLRYKDRATRLGLAAVHQVLRDARLQADGGGLTVPGESTGVVVSSNLGNVDAVCAAAETIASDTAAAVSPMELPNTASNVIASWIAIRFGLRGASLTLCNGPTSGLDALFWAWALVRAGRVERAVVVGVEPTGTAARLLAAAHDRRPDDGARLLDGAVALVAESARAARRRGIPATAALSGFARRADLHEAVARARGPDGPPVGVWLVPEGGSVPTPEGLHGVHTRDLSTDVGHCSGALGVLQCAAATAYLSRGGPGCVLATAGGHDDDDAAAAVVLTAPAPSDDFVPGPSALEGR</sequence>
<organism evidence="3 4">
    <name type="scientific">Streptomyces cupreus</name>
    <dbReference type="NCBI Taxonomy" id="2759956"/>
    <lineage>
        <taxon>Bacteria</taxon>
        <taxon>Bacillati</taxon>
        <taxon>Actinomycetota</taxon>
        <taxon>Actinomycetes</taxon>
        <taxon>Kitasatosporales</taxon>
        <taxon>Streptomycetaceae</taxon>
        <taxon>Streptomyces</taxon>
    </lineage>
</organism>
<dbReference type="PANTHER" id="PTHR11712:SF336">
    <property type="entry name" value="3-OXOACYL-[ACYL-CARRIER-PROTEIN] SYNTHASE, MITOCHONDRIAL"/>
    <property type="match status" value="1"/>
</dbReference>
<accession>A0A7X1MAF9</accession>
<proteinExistence type="predicted"/>
<evidence type="ECO:0000256" key="1">
    <source>
        <dbReference type="ARBA" id="ARBA00022679"/>
    </source>
</evidence>
<dbReference type="InterPro" id="IPR016039">
    <property type="entry name" value="Thiolase-like"/>
</dbReference>
<keyword evidence="4" id="KW-1185">Reference proteome</keyword>